<reference evidence="1" key="1">
    <citation type="submission" date="2022-10" db="EMBL/GenBank/DDBJ databases">
        <title>Genome Sequence of Xylaria curta.</title>
        <authorList>
            <person name="Buettner E."/>
        </authorList>
    </citation>
    <scope>NUCLEOTIDE SEQUENCE</scope>
    <source>
        <strain evidence="1">Babe10</strain>
    </source>
</reference>
<sequence length="873" mass="97490">MASSVINNGEASLTQGRENGHVLAELQDLSWCDLLNYPLDTRTAQGAPPPFSMDGGFGGHDPSGYQSGVIDGSLGNADFDGNWNLMGSGPGFALATFNNSQTTQDFEVTPNNDIFSNSTGVVNFGVPDVNSTISELDHRIGGSNIGGSLGLENFSNVLDNMISHQSTSLDNLDPGFNMAIFDLDFLQGLNDSLPVEMFDEIHRSLNRDDVADHSMIVPNSSGVGTSLYPRGLGFGEALTREPLHLLEEHRPPETHYATEPGLFVPNMGAEVGAAQFNMPPGPYCTPQDSAVGLVSNRHSGSSVERHDESTACPNIILTTDTNLSSYEVDVKKADTKPTPQVTRKRNRYSNGEWEEADTHISRLYLDKGHTAEEVEFEMSVIHGFEASLSTIKKRVAGWGKGKRSRTAKALPAISAEGKIFEIISEQVRNFKSEEWKRQREANAKENENRRKLQIERGNKRGAKKRSSEELFHAIDSLFKGLFATGPKSWSADTRRFKSPSNTVNSAGAWQLLADQIASVHMLVEGQLYHHASFMLGQVLVGLRDAARICDPNFMVHFWTICHVLANIPVRSRKAFQGSPWLGWFLRHLQQILISTFGKHPLVVIVDSLFQVWKLSPRDLKPTLGLGHWKAIYTLGGLIGKDHNIVLNMGAHCTKSWKSKFSASSAMVELLRKPLITNARELEAEEVAEMKLDYLFAATKEKYNEADIMHEVSQTLSWAGQICRERANQHRLQYDSVTRVFFFASELVATYHLEVWKQPEQKQAKPQNLELGCKVIDEAIEILRHGDQQCRIRAASFSKRLSTWIKGHRRKAGARPKMAAVEEQKKKVLDERARTREIVREITKERIKGSRRRKWTPRKERVVEKDLLLGSLSA</sequence>
<protein>
    <submittedName>
        <fullName evidence="1">Uncharacterized protein</fullName>
    </submittedName>
</protein>
<gene>
    <name evidence="1" type="ORF">NUW58_g6430</name>
</gene>
<proteinExistence type="predicted"/>
<evidence type="ECO:0000313" key="2">
    <source>
        <dbReference type="Proteomes" id="UP001143856"/>
    </source>
</evidence>
<name>A0ACC1NVN0_9PEZI</name>
<keyword evidence="2" id="KW-1185">Reference proteome</keyword>
<evidence type="ECO:0000313" key="1">
    <source>
        <dbReference type="EMBL" id="KAJ2982479.1"/>
    </source>
</evidence>
<dbReference type="EMBL" id="JAPDGR010001452">
    <property type="protein sequence ID" value="KAJ2982479.1"/>
    <property type="molecule type" value="Genomic_DNA"/>
</dbReference>
<comment type="caution">
    <text evidence="1">The sequence shown here is derived from an EMBL/GenBank/DDBJ whole genome shotgun (WGS) entry which is preliminary data.</text>
</comment>
<accession>A0ACC1NVN0</accession>
<dbReference type="Proteomes" id="UP001143856">
    <property type="component" value="Unassembled WGS sequence"/>
</dbReference>
<organism evidence="1 2">
    <name type="scientific">Xylaria curta</name>
    <dbReference type="NCBI Taxonomy" id="42375"/>
    <lineage>
        <taxon>Eukaryota</taxon>
        <taxon>Fungi</taxon>
        <taxon>Dikarya</taxon>
        <taxon>Ascomycota</taxon>
        <taxon>Pezizomycotina</taxon>
        <taxon>Sordariomycetes</taxon>
        <taxon>Xylariomycetidae</taxon>
        <taxon>Xylariales</taxon>
        <taxon>Xylariaceae</taxon>
        <taxon>Xylaria</taxon>
    </lineage>
</organism>